<dbReference type="AlphaFoldDB" id="A0A9X3AIC6"/>
<evidence type="ECO:0000256" key="4">
    <source>
        <dbReference type="ARBA" id="ARBA00022989"/>
    </source>
</evidence>
<sequence>MDILLYIAAGAGVGLIVGMTGIGGGALMTPLLLLFGFPPQVAVGTDLMYAGITKAGGAWSHHRQNHVRWALVKLLALGSIPSALLTGLLLEHLFKHPDNYAHLLRNALGIMLLLTAVVILLRKQIQHWASKASSRNWARWRPQATFIMGVFLGVFVTLSSVGAGAIGTAILMLLYPALRSTHIVGTDIAHAVPLTLCAGFIHMYLGNVDFALLGALLIGSLPAIHVGSHLSRKMPDELLKPVLASLLLMLGAKYAFF</sequence>
<evidence type="ECO:0000256" key="3">
    <source>
        <dbReference type="ARBA" id="ARBA00022692"/>
    </source>
</evidence>
<keyword evidence="6" id="KW-1003">Cell membrane</keyword>
<comment type="similarity">
    <text evidence="2 6">Belongs to the 4-toluene sulfonate uptake permease (TSUP) (TC 2.A.102) family.</text>
</comment>
<feature type="transmembrane region" description="Helical" evidence="6">
    <location>
        <begin position="210"/>
        <end position="226"/>
    </location>
</feature>
<reference evidence="7" key="2">
    <citation type="submission" date="2022-08" db="EMBL/GenBank/DDBJ databases">
        <authorList>
            <person name="Dong C."/>
        </authorList>
    </citation>
    <scope>NUCLEOTIDE SEQUENCE</scope>
    <source>
        <strain evidence="7">59MF3M-4</strain>
    </source>
</reference>
<protein>
    <recommendedName>
        <fullName evidence="6">Probable membrane transporter protein</fullName>
    </recommendedName>
</protein>
<dbReference type="EMBL" id="JAOANI010000019">
    <property type="protein sequence ID" value="MCT7359791.1"/>
    <property type="molecule type" value="Genomic_DNA"/>
</dbReference>
<evidence type="ECO:0000313" key="8">
    <source>
        <dbReference type="Proteomes" id="UP001147830"/>
    </source>
</evidence>
<dbReference type="Pfam" id="PF01925">
    <property type="entry name" value="TauE"/>
    <property type="match status" value="1"/>
</dbReference>
<dbReference type="InterPro" id="IPR002781">
    <property type="entry name" value="TM_pro_TauE-like"/>
</dbReference>
<evidence type="ECO:0000256" key="6">
    <source>
        <dbReference type="RuleBase" id="RU363041"/>
    </source>
</evidence>
<feature type="transmembrane region" description="Helical" evidence="6">
    <location>
        <begin position="142"/>
        <end position="175"/>
    </location>
</feature>
<evidence type="ECO:0000256" key="1">
    <source>
        <dbReference type="ARBA" id="ARBA00004141"/>
    </source>
</evidence>
<reference evidence="7" key="1">
    <citation type="journal article" date="2022" name="Front. Microbiol.">
        <title>Genome-based taxonomic rearrangement of Oceanobacter-related bacteria including the description of Thalassolituus hydrocarbonoclasticus sp. nov. and Thalassolituus pacificus sp. nov. and emended description of the genus Thalassolituus.</title>
        <authorList>
            <person name="Dong C."/>
            <person name="Wei L."/>
            <person name="Wang J."/>
            <person name="Lai Q."/>
            <person name="Huang Z."/>
            <person name="Shao Z."/>
        </authorList>
    </citation>
    <scope>NUCLEOTIDE SEQUENCE</scope>
    <source>
        <strain evidence="7">59MF3M-4</strain>
    </source>
</reference>
<dbReference type="PANTHER" id="PTHR43701:SF2">
    <property type="entry name" value="MEMBRANE TRANSPORTER PROTEIN YJNA-RELATED"/>
    <property type="match status" value="1"/>
</dbReference>
<dbReference type="Proteomes" id="UP001147830">
    <property type="component" value="Unassembled WGS sequence"/>
</dbReference>
<keyword evidence="4 6" id="KW-1133">Transmembrane helix</keyword>
<gene>
    <name evidence="7" type="ORF">NYR02_12295</name>
</gene>
<comment type="caution">
    <text evidence="7">The sequence shown here is derived from an EMBL/GenBank/DDBJ whole genome shotgun (WGS) entry which is preliminary data.</text>
</comment>
<dbReference type="RefSeq" id="WP_260976648.1">
    <property type="nucleotide sequence ID" value="NZ_JAOANI010000019.1"/>
</dbReference>
<feature type="transmembrane region" description="Helical" evidence="6">
    <location>
        <begin position="70"/>
        <end position="90"/>
    </location>
</feature>
<accession>A0A9X3AIC6</accession>
<name>A0A9X3AIC6_9GAMM</name>
<keyword evidence="5 6" id="KW-0472">Membrane</keyword>
<organism evidence="7 8">
    <name type="scientific">Thalassolituus pacificus</name>
    <dbReference type="NCBI Taxonomy" id="2975440"/>
    <lineage>
        <taxon>Bacteria</taxon>
        <taxon>Pseudomonadati</taxon>
        <taxon>Pseudomonadota</taxon>
        <taxon>Gammaproteobacteria</taxon>
        <taxon>Oceanospirillales</taxon>
        <taxon>Oceanospirillaceae</taxon>
        <taxon>Thalassolituus</taxon>
    </lineage>
</organism>
<proteinExistence type="inferred from homology"/>
<evidence type="ECO:0000313" key="7">
    <source>
        <dbReference type="EMBL" id="MCT7359791.1"/>
    </source>
</evidence>
<dbReference type="InterPro" id="IPR051598">
    <property type="entry name" value="TSUP/Inactive_protease-like"/>
</dbReference>
<feature type="transmembrane region" description="Helical" evidence="6">
    <location>
        <begin position="102"/>
        <end position="121"/>
    </location>
</feature>
<dbReference type="GO" id="GO:0005886">
    <property type="term" value="C:plasma membrane"/>
    <property type="evidence" value="ECO:0007669"/>
    <property type="project" value="UniProtKB-SubCell"/>
</dbReference>
<keyword evidence="3 6" id="KW-0812">Transmembrane</keyword>
<dbReference type="PANTHER" id="PTHR43701">
    <property type="entry name" value="MEMBRANE TRANSPORTER PROTEIN MJ0441-RELATED"/>
    <property type="match status" value="1"/>
</dbReference>
<keyword evidence="8" id="KW-1185">Reference proteome</keyword>
<evidence type="ECO:0000256" key="2">
    <source>
        <dbReference type="ARBA" id="ARBA00009142"/>
    </source>
</evidence>
<feature type="transmembrane region" description="Helical" evidence="6">
    <location>
        <begin position="6"/>
        <end position="35"/>
    </location>
</feature>
<evidence type="ECO:0000256" key="5">
    <source>
        <dbReference type="ARBA" id="ARBA00023136"/>
    </source>
</evidence>
<comment type="subcellular location">
    <subcellularLocation>
        <location evidence="6">Cell membrane</location>
        <topology evidence="6">Multi-pass membrane protein</topology>
    </subcellularLocation>
    <subcellularLocation>
        <location evidence="1">Membrane</location>
        <topology evidence="1">Multi-pass membrane protein</topology>
    </subcellularLocation>
</comment>